<organism evidence="3 4">
    <name type="scientific">Ulvibacter antarcticus</name>
    <dbReference type="NCBI Taxonomy" id="442714"/>
    <lineage>
        <taxon>Bacteria</taxon>
        <taxon>Pseudomonadati</taxon>
        <taxon>Bacteroidota</taxon>
        <taxon>Flavobacteriia</taxon>
        <taxon>Flavobacteriales</taxon>
        <taxon>Flavobacteriaceae</taxon>
        <taxon>Ulvibacter</taxon>
    </lineage>
</organism>
<dbReference type="InterPro" id="IPR006976">
    <property type="entry name" value="VanZ-like"/>
</dbReference>
<feature type="transmembrane region" description="Helical" evidence="1">
    <location>
        <begin position="77"/>
        <end position="97"/>
    </location>
</feature>
<keyword evidence="4" id="KW-1185">Reference proteome</keyword>
<keyword evidence="1" id="KW-0472">Membrane</keyword>
<keyword evidence="1" id="KW-0812">Transmembrane</keyword>
<evidence type="ECO:0000313" key="3">
    <source>
        <dbReference type="EMBL" id="RMA65687.1"/>
    </source>
</evidence>
<reference evidence="3 4" key="1">
    <citation type="submission" date="2018-10" db="EMBL/GenBank/DDBJ databases">
        <title>Genomic Encyclopedia of Archaeal and Bacterial Type Strains, Phase II (KMG-II): from individual species to whole genera.</title>
        <authorList>
            <person name="Goeker M."/>
        </authorList>
    </citation>
    <scope>NUCLEOTIDE SEQUENCE [LARGE SCALE GENOMIC DNA]</scope>
    <source>
        <strain evidence="3 4">DSM 23424</strain>
    </source>
</reference>
<dbReference type="OrthoDB" id="5472246at2"/>
<accession>A0A3L9Z0Z2</accession>
<comment type="caution">
    <text evidence="3">The sequence shown here is derived from an EMBL/GenBank/DDBJ whole genome shotgun (WGS) entry which is preliminary data.</text>
</comment>
<dbReference type="RefSeq" id="WP_121905730.1">
    <property type="nucleotide sequence ID" value="NZ_REFC01000011.1"/>
</dbReference>
<name>A0A3L9Z0Z2_9FLAO</name>
<dbReference type="Pfam" id="PF04892">
    <property type="entry name" value="VanZ"/>
    <property type="match status" value="1"/>
</dbReference>
<dbReference type="Proteomes" id="UP000271339">
    <property type="component" value="Unassembled WGS sequence"/>
</dbReference>
<proteinExistence type="predicted"/>
<keyword evidence="1" id="KW-1133">Transmembrane helix</keyword>
<feature type="transmembrane region" description="Helical" evidence="1">
    <location>
        <begin position="109"/>
        <end position="127"/>
    </location>
</feature>
<feature type="transmembrane region" description="Helical" evidence="1">
    <location>
        <begin position="12"/>
        <end position="31"/>
    </location>
</feature>
<dbReference type="AlphaFoldDB" id="A0A3L9Z0Z2"/>
<feature type="transmembrane region" description="Helical" evidence="1">
    <location>
        <begin position="47"/>
        <end position="65"/>
    </location>
</feature>
<dbReference type="PANTHER" id="PTHR28008:SF1">
    <property type="entry name" value="DOMAIN PROTEIN, PUTATIVE (AFU_ORTHOLOGUE AFUA_3G10980)-RELATED"/>
    <property type="match status" value="1"/>
</dbReference>
<dbReference type="EMBL" id="REFC01000011">
    <property type="protein sequence ID" value="RMA65687.1"/>
    <property type="molecule type" value="Genomic_DNA"/>
</dbReference>
<dbReference type="PANTHER" id="PTHR28008">
    <property type="entry name" value="DOMAIN PROTEIN, PUTATIVE (AFU_ORTHOLOGUE AFUA_3G10980)-RELATED"/>
    <property type="match status" value="1"/>
</dbReference>
<evidence type="ECO:0000259" key="2">
    <source>
        <dbReference type="Pfam" id="PF04892"/>
    </source>
</evidence>
<evidence type="ECO:0000313" key="4">
    <source>
        <dbReference type="Proteomes" id="UP000271339"/>
    </source>
</evidence>
<protein>
    <submittedName>
        <fullName evidence="3">VanZ like protein</fullName>
    </submittedName>
</protein>
<gene>
    <name evidence="3" type="ORF">BXY75_0099</name>
</gene>
<evidence type="ECO:0000256" key="1">
    <source>
        <dbReference type="SAM" id="Phobius"/>
    </source>
</evidence>
<sequence>MTQLIKKLSEPKPLLLIGVLYTLLVTIAFLFPKSQIPQVNILELDKLVHVLIHGILSFIWLCYWFSTDKYHFSNKIVFVILSVCFLYGLAIEASQHLFTLSRQFDAFDILANSIGSLIGLLAFWIFIRVKNQ</sequence>
<dbReference type="NCBIfam" id="NF037970">
    <property type="entry name" value="vanZ_1"/>
    <property type="match status" value="1"/>
</dbReference>
<feature type="domain" description="VanZ-like" evidence="2">
    <location>
        <begin position="39"/>
        <end position="126"/>
    </location>
</feature>